<gene>
    <name evidence="1" type="ORF">J2Z37_003436</name>
</gene>
<protein>
    <recommendedName>
        <fullName evidence="3">DUF2487 family protein</fullName>
    </recommendedName>
</protein>
<sequence length="141" mass="16759">MKWSVDELEKYEGAKEYFDTLMIPLISLPLGQVGVEAAKEYKWLDEICNYSERQLTGRVLLLPVYYQFEQDFFVPALMNDDFRYKILITTNQTWYEKLQDNGISCYLINRKNDEENLAEIVKEGKKLTKAIMEHWKNEISE</sequence>
<name>A0ABS4GT06_9BACL</name>
<evidence type="ECO:0000313" key="2">
    <source>
        <dbReference type="Proteomes" id="UP001519343"/>
    </source>
</evidence>
<reference evidence="1 2" key="1">
    <citation type="submission" date="2021-03" db="EMBL/GenBank/DDBJ databases">
        <title>Genomic Encyclopedia of Type Strains, Phase IV (KMG-IV): sequencing the most valuable type-strain genomes for metagenomic binning, comparative biology and taxonomic classification.</title>
        <authorList>
            <person name="Goeker M."/>
        </authorList>
    </citation>
    <scope>NUCLEOTIDE SEQUENCE [LARGE SCALE GENOMIC DNA]</scope>
    <source>
        <strain evidence="1 2">DSM 24738</strain>
    </source>
</reference>
<dbReference type="EMBL" id="JAGGKT010000011">
    <property type="protein sequence ID" value="MBP1933423.1"/>
    <property type="molecule type" value="Genomic_DNA"/>
</dbReference>
<keyword evidence="2" id="KW-1185">Reference proteome</keyword>
<evidence type="ECO:0000313" key="1">
    <source>
        <dbReference type="EMBL" id="MBP1933423.1"/>
    </source>
</evidence>
<dbReference type="InterPro" id="IPR019615">
    <property type="entry name" value="DUF2487"/>
</dbReference>
<dbReference type="RefSeq" id="WP_209811441.1">
    <property type="nucleotide sequence ID" value="NZ_JAGGKT010000011.1"/>
</dbReference>
<comment type="caution">
    <text evidence="1">The sequence shown here is derived from an EMBL/GenBank/DDBJ whole genome shotgun (WGS) entry which is preliminary data.</text>
</comment>
<dbReference type="Proteomes" id="UP001519343">
    <property type="component" value="Unassembled WGS sequence"/>
</dbReference>
<accession>A0ABS4GT06</accession>
<dbReference type="Pfam" id="PF10673">
    <property type="entry name" value="DUF2487"/>
    <property type="match status" value="1"/>
</dbReference>
<proteinExistence type="predicted"/>
<organism evidence="1 2">
    <name type="scientific">Ammoniphilus resinae</name>
    <dbReference type="NCBI Taxonomy" id="861532"/>
    <lineage>
        <taxon>Bacteria</taxon>
        <taxon>Bacillati</taxon>
        <taxon>Bacillota</taxon>
        <taxon>Bacilli</taxon>
        <taxon>Bacillales</taxon>
        <taxon>Paenibacillaceae</taxon>
        <taxon>Aneurinibacillus group</taxon>
        <taxon>Ammoniphilus</taxon>
    </lineage>
</organism>
<evidence type="ECO:0008006" key="3">
    <source>
        <dbReference type="Google" id="ProtNLM"/>
    </source>
</evidence>